<reference evidence="2 3" key="1">
    <citation type="journal article" date="2017" name="Gigascience">
        <title>Draft genome of the honey bee ectoparasitic mite, Tropilaelaps mercedesae, is shaped by the parasitic life history.</title>
        <authorList>
            <person name="Dong X."/>
            <person name="Armstrong S.D."/>
            <person name="Xia D."/>
            <person name="Makepeace B.L."/>
            <person name="Darby A.C."/>
            <person name="Kadowaki T."/>
        </authorList>
    </citation>
    <scope>NUCLEOTIDE SEQUENCE [LARGE SCALE GENOMIC DNA]</scope>
    <source>
        <strain evidence="2">Wuxi-XJTLU</strain>
    </source>
</reference>
<feature type="compositionally biased region" description="Basic and acidic residues" evidence="1">
    <location>
        <begin position="138"/>
        <end position="154"/>
    </location>
</feature>
<dbReference type="EMBL" id="MNPL01001578">
    <property type="protein sequence ID" value="OQR79024.1"/>
    <property type="molecule type" value="Genomic_DNA"/>
</dbReference>
<feature type="compositionally biased region" description="Basic and acidic residues" evidence="1">
    <location>
        <begin position="578"/>
        <end position="591"/>
    </location>
</feature>
<protein>
    <submittedName>
        <fullName evidence="2">Uncharacterized protein</fullName>
    </submittedName>
</protein>
<evidence type="ECO:0000313" key="3">
    <source>
        <dbReference type="Proteomes" id="UP000192247"/>
    </source>
</evidence>
<name>A0A1V9XZY3_9ACAR</name>
<feature type="compositionally biased region" description="Low complexity" evidence="1">
    <location>
        <begin position="76"/>
        <end position="92"/>
    </location>
</feature>
<sequence length="865" mass="91476">MAFENLAFSSCIDIRPGENIASERSPHAAAAESRVVAPPPPPHLQQEGQIESESGHVLHLRASTFTTSVETLTVTETTTTSTASATGSSDTVQLALGGSVPKQDSRDESTLSQDITHSASDDDDDDDNNGESDGPNRASDEPTGEVRMRTKPEGSSETGGGDPEKRQSYLSEESSERDSERRPFASSSEPISSTATTTAHTSTEYETASQGSKLSVSTTSSSTYKTAQTSTQSTISDASEHSASHFSTATMGAGGELSDASDTILESPIGPVSDRPREGLWADAPKQSPPRELALGEVGGTQTGAQSQPDESSSPMEELLRRYPYGLPSSGVTDMPEVDDEEYEAGYHDKPVGMLRRKRLSPILDDHGSTPDADSASMKRSLGRGSERDDMSVCSLQEFERLEAEMAASKNSVASSLESSSHLAGGAPQAMSGTAGLGPASRTADDVPAALSAAQPADFERLEREIHLESLQTAQLSERDRSMAAIQEKDYELSSSQLSLGLNPDPETNASLSEGSPDSTALTELQRSLRSSGQQLDIVGGSATSAAAITAATETASYEEAGNESLLDSLIEEIEQHHKREASQDEDKGIEPDSLAQERTPEFPDSLSHSRVGEAALYDSLHEVKDIGEWDSFYESRESGEVDERVLSMSPTVTVHKTISRADDGTTTLTTRTTVTKMLVSTGDTAEFRELASPSPGQTAESFTITTGTRGLTLIGEQPDSGLFHSDDDAATNPAAETLAAAAAASSSSSLGQVAQRPSPSSTDAAESDEVSAPRPAMSRAVGQQSTSIISTGSSTGRPITFADCKPIAAPARIVPEDWIGEYALNHSFTEPDFSLLFFVNDYVTRLSVVFLAAHCKLSSVARCK</sequence>
<organism evidence="2 3">
    <name type="scientific">Tropilaelaps mercedesae</name>
    <dbReference type="NCBI Taxonomy" id="418985"/>
    <lineage>
        <taxon>Eukaryota</taxon>
        <taxon>Metazoa</taxon>
        <taxon>Ecdysozoa</taxon>
        <taxon>Arthropoda</taxon>
        <taxon>Chelicerata</taxon>
        <taxon>Arachnida</taxon>
        <taxon>Acari</taxon>
        <taxon>Parasitiformes</taxon>
        <taxon>Mesostigmata</taxon>
        <taxon>Gamasina</taxon>
        <taxon>Dermanyssoidea</taxon>
        <taxon>Laelapidae</taxon>
        <taxon>Tropilaelaps</taxon>
    </lineage>
</organism>
<keyword evidence="3" id="KW-1185">Reference proteome</keyword>
<feature type="compositionally biased region" description="Polar residues" evidence="1">
    <location>
        <begin position="303"/>
        <end position="315"/>
    </location>
</feature>
<feature type="region of interest" description="Disordered" evidence="1">
    <location>
        <begin position="493"/>
        <end position="521"/>
    </location>
</feature>
<dbReference type="OrthoDB" id="6513662at2759"/>
<proteinExistence type="predicted"/>
<dbReference type="AlphaFoldDB" id="A0A1V9XZY3"/>
<feature type="region of interest" description="Disordered" evidence="1">
    <location>
        <begin position="747"/>
        <end position="795"/>
    </location>
</feature>
<evidence type="ECO:0000256" key="1">
    <source>
        <dbReference type="SAM" id="MobiDB-lite"/>
    </source>
</evidence>
<feature type="compositionally biased region" description="Polar residues" evidence="1">
    <location>
        <begin position="751"/>
        <end position="765"/>
    </location>
</feature>
<feature type="region of interest" description="Disordered" evidence="1">
    <location>
        <begin position="359"/>
        <end position="392"/>
    </location>
</feature>
<feature type="compositionally biased region" description="Low complexity" evidence="1">
    <location>
        <begin position="783"/>
        <end position="795"/>
    </location>
</feature>
<feature type="compositionally biased region" description="Basic and acidic residues" evidence="1">
    <location>
        <begin position="174"/>
        <end position="183"/>
    </location>
</feature>
<comment type="caution">
    <text evidence="2">The sequence shown here is derived from an EMBL/GenBank/DDBJ whole genome shotgun (WGS) entry which is preliminary data.</text>
</comment>
<feature type="region of interest" description="Disordered" evidence="1">
    <location>
        <begin position="16"/>
        <end position="56"/>
    </location>
</feature>
<accession>A0A1V9XZY3</accession>
<feature type="compositionally biased region" description="Low complexity" evidence="1">
    <location>
        <begin position="409"/>
        <end position="421"/>
    </location>
</feature>
<feature type="region of interest" description="Disordered" evidence="1">
    <location>
        <begin position="76"/>
        <end position="336"/>
    </location>
</feature>
<feature type="region of interest" description="Disordered" evidence="1">
    <location>
        <begin position="405"/>
        <end position="456"/>
    </location>
</feature>
<dbReference type="Proteomes" id="UP000192247">
    <property type="component" value="Unassembled WGS sequence"/>
</dbReference>
<feature type="compositionally biased region" description="Low complexity" evidence="1">
    <location>
        <begin position="192"/>
        <end position="234"/>
    </location>
</feature>
<dbReference type="InParanoid" id="A0A1V9XZY3"/>
<feature type="region of interest" description="Disordered" evidence="1">
    <location>
        <begin position="578"/>
        <end position="611"/>
    </location>
</feature>
<gene>
    <name evidence="2" type="ORF">BIW11_00210</name>
</gene>
<feature type="compositionally biased region" description="Acidic residues" evidence="1">
    <location>
        <begin position="121"/>
        <end position="130"/>
    </location>
</feature>
<evidence type="ECO:0000313" key="2">
    <source>
        <dbReference type="EMBL" id="OQR79024.1"/>
    </source>
</evidence>
<feature type="non-terminal residue" evidence="2">
    <location>
        <position position="865"/>
    </location>
</feature>